<organism evidence="1 2">
    <name type="scientific">Deinococcus seoulensis</name>
    <dbReference type="NCBI Taxonomy" id="1837379"/>
    <lineage>
        <taxon>Bacteria</taxon>
        <taxon>Thermotogati</taxon>
        <taxon>Deinococcota</taxon>
        <taxon>Deinococci</taxon>
        <taxon>Deinococcales</taxon>
        <taxon>Deinococcaceae</taxon>
        <taxon>Deinococcus</taxon>
    </lineage>
</organism>
<gene>
    <name evidence="1" type="ORF">GCM10008959_29310</name>
</gene>
<name>A0ABQ2RX19_9DEIO</name>
<evidence type="ECO:0000313" key="1">
    <source>
        <dbReference type="EMBL" id="GGR65179.1"/>
    </source>
</evidence>
<dbReference type="Proteomes" id="UP000634308">
    <property type="component" value="Unassembled WGS sequence"/>
</dbReference>
<dbReference type="EMBL" id="BMQM01000021">
    <property type="protein sequence ID" value="GGR65179.1"/>
    <property type="molecule type" value="Genomic_DNA"/>
</dbReference>
<evidence type="ECO:0008006" key="3">
    <source>
        <dbReference type="Google" id="ProtNLM"/>
    </source>
</evidence>
<proteinExistence type="predicted"/>
<reference evidence="2" key="1">
    <citation type="journal article" date="2019" name="Int. J. Syst. Evol. Microbiol.">
        <title>The Global Catalogue of Microorganisms (GCM) 10K type strain sequencing project: providing services to taxonomists for standard genome sequencing and annotation.</title>
        <authorList>
            <consortium name="The Broad Institute Genomics Platform"/>
            <consortium name="The Broad Institute Genome Sequencing Center for Infectious Disease"/>
            <person name="Wu L."/>
            <person name="Ma J."/>
        </authorList>
    </citation>
    <scope>NUCLEOTIDE SEQUENCE [LARGE SCALE GENOMIC DNA]</scope>
    <source>
        <strain evidence="2">JCM 31404</strain>
    </source>
</reference>
<keyword evidence="2" id="KW-1185">Reference proteome</keyword>
<protein>
    <recommendedName>
        <fullName evidence="3">Homing endonuclease LAGLIDADG domain-containing protein</fullName>
    </recommendedName>
</protein>
<sequence>MTVKQGCSATHGHARPEVAITDTHSIHPPTAPAPLSDFQQGLLLGILIGEGSFGGDGKQPQITLRMHTRHQRLFERLLELVPGSKLYGPYDHGGRRYFQWMARGQVLRDTLLPMLDALPLEDTDEYVYERYQEMKLRYKL</sequence>
<accession>A0ABQ2RX19</accession>
<evidence type="ECO:0000313" key="2">
    <source>
        <dbReference type="Proteomes" id="UP000634308"/>
    </source>
</evidence>
<comment type="caution">
    <text evidence="1">The sequence shown here is derived from an EMBL/GenBank/DDBJ whole genome shotgun (WGS) entry which is preliminary data.</text>
</comment>